<gene>
    <name evidence="8" type="ORF">L1I30_07040</name>
</gene>
<dbReference type="RefSeq" id="WP_236133561.1">
    <property type="nucleotide sequence ID" value="NZ_JAKGTH010000007.1"/>
</dbReference>
<dbReference type="InterPro" id="IPR036097">
    <property type="entry name" value="HisK_dim/P_sf"/>
</dbReference>
<dbReference type="InterPro" id="IPR004358">
    <property type="entry name" value="Sig_transdc_His_kin-like_C"/>
</dbReference>
<feature type="domain" description="Histidine kinase" evidence="6">
    <location>
        <begin position="152"/>
        <end position="364"/>
    </location>
</feature>
<dbReference type="EMBL" id="JAKGTH010000007">
    <property type="protein sequence ID" value="MCF4101415.1"/>
    <property type="molecule type" value="Genomic_DNA"/>
</dbReference>
<dbReference type="PANTHER" id="PTHR43304:SF1">
    <property type="entry name" value="PAC DOMAIN-CONTAINING PROTEIN"/>
    <property type="match status" value="1"/>
</dbReference>
<dbReference type="SMART" id="SM00387">
    <property type="entry name" value="HATPase_c"/>
    <property type="match status" value="1"/>
</dbReference>
<organism evidence="8 9">
    <name type="scientific">Gillisia lutea</name>
    <dbReference type="NCBI Taxonomy" id="2909668"/>
    <lineage>
        <taxon>Bacteria</taxon>
        <taxon>Pseudomonadati</taxon>
        <taxon>Bacteroidota</taxon>
        <taxon>Flavobacteriia</taxon>
        <taxon>Flavobacteriales</taxon>
        <taxon>Flavobacteriaceae</taxon>
        <taxon>Gillisia</taxon>
    </lineage>
</organism>
<dbReference type="InterPro" id="IPR052162">
    <property type="entry name" value="Sensor_kinase/Photoreceptor"/>
</dbReference>
<evidence type="ECO:0000256" key="3">
    <source>
        <dbReference type="ARBA" id="ARBA00022553"/>
    </source>
</evidence>
<keyword evidence="5 8" id="KW-0418">Kinase</keyword>
<evidence type="ECO:0000313" key="9">
    <source>
        <dbReference type="Proteomes" id="UP001179363"/>
    </source>
</evidence>
<dbReference type="PANTHER" id="PTHR43304">
    <property type="entry name" value="PHYTOCHROME-LIKE PROTEIN CPH1"/>
    <property type="match status" value="1"/>
</dbReference>
<evidence type="ECO:0000256" key="1">
    <source>
        <dbReference type="ARBA" id="ARBA00000085"/>
    </source>
</evidence>
<dbReference type="SMART" id="SM00091">
    <property type="entry name" value="PAS"/>
    <property type="match status" value="1"/>
</dbReference>
<dbReference type="Pfam" id="PF02518">
    <property type="entry name" value="HATPase_c"/>
    <property type="match status" value="1"/>
</dbReference>
<dbReference type="InterPro" id="IPR005467">
    <property type="entry name" value="His_kinase_dom"/>
</dbReference>
<sequence length="364" mass="41565">MDNLSLPKLESEPQFNLERFFHLTPDVLCIAGYDGYLKKVNPAFSDLLGYSVEELMRVPVSDFIYSEDKIITSRFRENLKEKIPLLNFQNRYITKKGELVWLSWTSISEPDNELIYAIAKDITHLKKLEEERNLLLADLARLNTDLKQFTYTTSHDLRTPVNSLLSLFNMLDLSKIEDKETLEYIELINVSALTIKNTLNKYVDAVSSEKKINIQLEVLNLTQMVNGVCGSIDTLIKKSNATFIIDFTEAEEVKFCSFYLQSIFLNLISNSIKYSNPKVDLVITIISKKVDNTVQLIFADNGIGFNMEKVGNNIFGLHQRFHNNSDSKGIGLYLVQNHMHSLGGKITVKSEVSMGTEFTLTFRD</sequence>
<comment type="catalytic activity">
    <reaction evidence="1">
        <text>ATP + protein L-histidine = ADP + protein N-phospho-L-histidine.</text>
        <dbReference type="EC" id="2.7.13.3"/>
    </reaction>
</comment>
<feature type="domain" description="PAS" evidence="7">
    <location>
        <begin position="34"/>
        <end position="69"/>
    </location>
</feature>
<dbReference type="InterPro" id="IPR003594">
    <property type="entry name" value="HATPase_dom"/>
</dbReference>
<dbReference type="CDD" id="cd00130">
    <property type="entry name" value="PAS"/>
    <property type="match status" value="1"/>
</dbReference>
<reference evidence="8" key="1">
    <citation type="submission" date="2022-01" db="EMBL/GenBank/DDBJ databases">
        <title>Gillisia lutea sp. nov., isolated from marine plastic residues from the Malvarosa beach (Valencia, Spain).</title>
        <authorList>
            <person name="Vidal-Verdu A."/>
            <person name="Molina-Menor E."/>
            <person name="Satari L."/>
            <person name="Pascual J."/>
            <person name="Pereto J."/>
            <person name="Porcar M."/>
        </authorList>
    </citation>
    <scope>NUCLEOTIDE SEQUENCE</scope>
    <source>
        <strain evidence="8">M10.2A</strain>
    </source>
</reference>
<evidence type="ECO:0000259" key="6">
    <source>
        <dbReference type="PROSITE" id="PS50109"/>
    </source>
</evidence>
<keyword evidence="9" id="KW-1185">Reference proteome</keyword>
<dbReference type="SMART" id="SM00388">
    <property type="entry name" value="HisKA"/>
    <property type="match status" value="1"/>
</dbReference>
<dbReference type="SUPFAM" id="SSF55785">
    <property type="entry name" value="PYP-like sensor domain (PAS domain)"/>
    <property type="match status" value="1"/>
</dbReference>
<dbReference type="PROSITE" id="PS50109">
    <property type="entry name" value="HIS_KIN"/>
    <property type="match status" value="1"/>
</dbReference>
<keyword evidence="4" id="KW-0808">Transferase</keyword>
<keyword evidence="3" id="KW-0597">Phosphoprotein</keyword>
<evidence type="ECO:0000256" key="4">
    <source>
        <dbReference type="ARBA" id="ARBA00022679"/>
    </source>
</evidence>
<accession>A0ABS9EI18</accession>
<dbReference type="GO" id="GO:0016301">
    <property type="term" value="F:kinase activity"/>
    <property type="evidence" value="ECO:0007669"/>
    <property type="project" value="UniProtKB-KW"/>
</dbReference>
<dbReference type="InterPro" id="IPR036890">
    <property type="entry name" value="HATPase_C_sf"/>
</dbReference>
<dbReference type="PRINTS" id="PR00344">
    <property type="entry name" value="BCTRLSENSOR"/>
</dbReference>
<dbReference type="Pfam" id="PF00512">
    <property type="entry name" value="HisKA"/>
    <property type="match status" value="1"/>
</dbReference>
<evidence type="ECO:0000259" key="7">
    <source>
        <dbReference type="PROSITE" id="PS50112"/>
    </source>
</evidence>
<dbReference type="InterPro" id="IPR003661">
    <property type="entry name" value="HisK_dim/P_dom"/>
</dbReference>
<dbReference type="CDD" id="cd00082">
    <property type="entry name" value="HisKA"/>
    <property type="match status" value="1"/>
</dbReference>
<dbReference type="NCBIfam" id="TIGR00229">
    <property type="entry name" value="sensory_box"/>
    <property type="match status" value="1"/>
</dbReference>
<dbReference type="Gene3D" id="3.30.450.20">
    <property type="entry name" value="PAS domain"/>
    <property type="match status" value="1"/>
</dbReference>
<proteinExistence type="predicted"/>
<evidence type="ECO:0000313" key="8">
    <source>
        <dbReference type="EMBL" id="MCF4101415.1"/>
    </source>
</evidence>
<dbReference type="SUPFAM" id="SSF47384">
    <property type="entry name" value="Homodimeric domain of signal transducing histidine kinase"/>
    <property type="match status" value="1"/>
</dbReference>
<dbReference type="InterPro" id="IPR035965">
    <property type="entry name" value="PAS-like_dom_sf"/>
</dbReference>
<dbReference type="Gene3D" id="1.10.287.130">
    <property type="match status" value="1"/>
</dbReference>
<name>A0ABS9EI18_9FLAO</name>
<evidence type="ECO:0000256" key="2">
    <source>
        <dbReference type="ARBA" id="ARBA00012438"/>
    </source>
</evidence>
<evidence type="ECO:0000256" key="5">
    <source>
        <dbReference type="ARBA" id="ARBA00022777"/>
    </source>
</evidence>
<comment type="caution">
    <text evidence="8">The sequence shown here is derived from an EMBL/GenBank/DDBJ whole genome shotgun (WGS) entry which is preliminary data.</text>
</comment>
<protein>
    <recommendedName>
        <fullName evidence="2">histidine kinase</fullName>
        <ecNumber evidence="2">2.7.13.3</ecNumber>
    </recommendedName>
</protein>
<dbReference type="SUPFAM" id="SSF55874">
    <property type="entry name" value="ATPase domain of HSP90 chaperone/DNA topoisomerase II/histidine kinase"/>
    <property type="match status" value="1"/>
</dbReference>
<dbReference type="InterPro" id="IPR000014">
    <property type="entry name" value="PAS"/>
</dbReference>
<dbReference type="PROSITE" id="PS50112">
    <property type="entry name" value="PAS"/>
    <property type="match status" value="1"/>
</dbReference>
<dbReference type="Gene3D" id="3.30.565.10">
    <property type="entry name" value="Histidine kinase-like ATPase, C-terminal domain"/>
    <property type="match status" value="1"/>
</dbReference>
<dbReference type="EC" id="2.7.13.3" evidence="2"/>
<dbReference type="Pfam" id="PF13426">
    <property type="entry name" value="PAS_9"/>
    <property type="match status" value="1"/>
</dbReference>
<dbReference type="Proteomes" id="UP001179363">
    <property type="component" value="Unassembled WGS sequence"/>
</dbReference>